<name>A0ACD3AD10_9AGAR</name>
<organism evidence="1 2">
    <name type="scientific">Pluteus cervinus</name>
    <dbReference type="NCBI Taxonomy" id="181527"/>
    <lineage>
        <taxon>Eukaryota</taxon>
        <taxon>Fungi</taxon>
        <taxon>Dikarya</taxon>
        <taxon>Basidiomycota</taxon>
        <taxon>Agaricomycotina</taxon>
        <taxon>Agaricomycetes</taxon>
        <taxon>Agaricomycetidae</taxon>
        <taxon>Agaricales</taxon>
        <taxon>Pluteineae</taxon>
        <taxon>Pluteaceae</taxon>
        <taxon>Pluteus</taxon>
    </lineage>
</organism>
<protein>
    <submittedName>
        <fullName evidence="1">Uncharacterized protein</fullName>
    </submittedName>
</protein>
<evidence type="ECO:0000313" key="2">
    <source>
        <dbReference type="Proteomes" id="UP000308600"/>
    </source>
</evidence>
<dbReference type="EMBL" id="ML208505">
    <property type="protein sequence ID" value="TFK63783.1"/>
    <property type="molecule type" value="Genomic_DNA"/>
</dbReference>
<gene>
    <name evidence="1" type="ORF">BDN72DRAFT_847283</name>
</gene>
<keyword evidence="2" id="KW-1185">Reference proteome</keyword>
<proteinExistence type="predicted"/>
<reference evidence="1 2" key="1">
    <citation type="journal article" date="2019" name="Nat. Ecol. Evol.">
        <title>Megaphylogeny resolves global patterns of mushroom evolution.</title>
        <authorList>
            <person name="Varga T."/>
            <person name="Krizsan K."/>
            <person name="Foldi C."/>
            <person name="Dima B."/>
            <person name="Sanchez-Garcia M."/>
            <person name="Sanchez-Ramirez S."/>
            <person name="Szollosi G.J."/>
            <person name="Szarkandi J.G."/>
            <person name="Papp V."/>
            <person name="Albert L."/>
            <person name="Andreopoulos W."/>
            <person name="Angelini C."/>
            <person name="Antonin V."/>
            <person name="Barry K.W."/>
            <person name="Bougher N.L."/>
            <person name="Buchanan P."/>
            <person name="Buyck B."/>
            <person name="Bense V."/>
            <person name="Catcheside P."/>
            <person name="Chovatia M."/>
            <person name="Cooper J."/>
            <person name="Damon W."/>
            <person name="Desjardin D."/>
            <person name="Finy P."/>
            <person name="Geml J."/>
            <person name="Haridas S."/>
            <person name="Hughes K."/>
            <person name="Justo A."/>
            <person name="Karasinski D."/>
            <person name="Kautmanova I."/>
            <person name="Kiss B."/>
            <person name="Kocsube S."/>
            <person name="Kotiranta H."/>
            <person name="LaButti K.M."/>
            <person name="Lechner B.E."/>
            <person name="Liimatainen K."/>
            <person name="Lipzen A."/>
            <person name="Lukacs Z."/>
            <person name="Mihaltcheva S."/>
            <person name="Morgado L.N."/>
            <person name="Niskanen T."/>
            <person name="Noordeloos M.E."/>
            <person name="Ohm R.A."/>
            <person name="Ortiz-Santana B."/>
            <person name="Ovrebo C."/>
            <person name="Racz N."/>
            <person name="Riley R."/>
            <person name="Savchenko A."/>
            <person name="Shiryaev A."/>
            <person name="Soop K."/>
            <person name="Spirin V."/>
            <person name="Szebenyi C."/>
            <person name="Tomsovsky M."/>
            <person name="Tulloss R.E."/>
            <person name="Uehling J."/>
            <person name="Grigoriev I.V."/>
            <person name="Vagvolgyi C."/>
            <person name="Papp T."/>
            <person name="Martin F.M."/>
            <person name="Miettinen O."/>
            <person name="Hibbett D.S."/>
            <person name="Nagy L.G."/>
        </authorList>
    </citation>
    <scope>NUCLEOTIDE SEQUENCE [LARGE SCALE GENOMIC DNA]</scope>
    <source>
        <strain evidence="1 2">NL-1719</strain>
    </source>
</reference>
<dbReference type="Proteomes" id="UP000308600">
    <property type="component" value="Unassembled WGS sequence"/>
</dbReference>
<sequence>MSEETSACARPPNSLAEIDAEIATLEERLDYLRSHRNTLIPIAHLPSEILAKIFTGAITLHILPTQTDRSQLLWISWVSRRWRTVALGCANLWTHIHGRNVNWLDESIRRSGQATLTMDLSITDPTEKGRAPYLRYIPRLEELTVQMPAAYGKVIAHLWKSPAPLLQYLEVKHAVIPDDLFSGDAPSLRIVLLRDCFFKISSLPFSSVRQLTLGNYWPDTPLFSLLYKLQEMPLLVKLHLTRIEGGAEDDSLPSVNFLNLEYLHLYQPDTLTATAFINHLSYPAKTNIRVEFDDIPEPVEFLEVLEVSEKGYNSKNNLHTLEAVSSSSNYISFTYNSESPGSNSSSGGRSGNISLDRPTGSLNDLFQLVSGHRLQTLSILIVAQDYVVSVETWRDIFSQLPHLRELQLQHHPADTFLSYLVQYHPRSKSDTQSFDSTGNFLIPFPALDTLEFDWTSSPPDIFPDVDYQIIRAVLALRQQLGKHMRHWYVPRGVWSAEITEMLRPVVEDLEVEDDDSIEDMGSDENGG</sequence>
<accession>A0ACD3AD10</accession>
<evidence type="ECO:0000313" key="1">
    <source>
        <dbReference type="EMBL" id="TFK63783.1"/>
    </source>
</evidence>